<gene>
    <name evidence="1" type="ORF">RBSWK_00122</name>
</gene>
<organism evidence="1 2">
    <name type="scientific">Rhodopirellula baltica SWK14</name>
    <dbReference type="NCBI Taxonomy" id="993516"/>
    <lineage>
        <taxon>Bacteria</taxon>
        <taxon>Pseudomonadati</taxon>
        <taxon>Planctomycetota</taxon>
        <taxon>Planctomycetia</taxon>
        <taxon>Pirellulales</taxon>
        <taxon>Pirellulaceae</taxon>
        <taxon>Rhodopirellula</taxon>
    </lineage>
</organism>
<name>L7CQ36_RHOBT</name>
<comment type="caution">
    <text evidence="1">The sequence shown here is derived from an EMBL/GenBank/DDBJ whole genome shotgun (WGS) entry which is preliminary data.</text>
</comment>
<reference evidence="1 2" key="1">
    <citation type="journal article" date="2013" name="Mar. Genomics">
        <title>Expression of sulfatases in Rhodopirellula baltica and the diversity of sulfatases in the genus Rhodopirellula.</title>
        <authorList>
            <person name="Wegner C.E."/>
            <person name="Richter-Heitmann T."/>
            <person name="Klindworth A."/>
            <person name="Klockow C."/>
            <person name="Richter M."/>
            <person name="Achstetter T."/>
            <person name="Glockner F.O."/>
            <person name="Harder J."/>
        </authorList>
    </citation>
    <scope>NUCLEOTIDE SEQUENCE [LARGE SCALE GENOMIC DNA]</scope>
    <source>
        <strain evidence="1 2">SWK14</strain>
    </source>
</reference>
<proteinExistence type="predicted"/>
<sequence length="43" mass="4923">MSEMIATDLYGEDLSRFRLVFCAVQAVRSHHLVLFIRLIRSGA</sequence>
<dbReference type="Proteomes" id="UP000010959">
    <property type="component" value="Unassembled WGS sequence"/>
</dbReference>
<accession>L7CQ36</accession>
<protein>
    <submittedName>
        <fullName evidence="1">Uncharacterized protein</fullName>
    </submittedName>
</protein>
<evidence type="ECO:0000313" key="2">
    <source>
        <dbReference type="Proteomes" id="UP000010959"/>
    </source>
</evidence>
<dbReference type="PATRIC" id="fig|993516.3.peg.131"/>
<evidence type="ECO:0000313" key="1">
    <source>
        <dbReference type="EMBL" id="ELP36058.1"/>
    </source>
</evidence>
<dbReference type="EMBL" id="AMWG01000001">
    <property type="protein sequence ID" value="ELP36058.1"/>
    <property type="molecule type" value="Genomic_DNA"/>
</dbReference>
<dbReference type="AlphaFoldDB" id="L7CQ36"/>